<dbReference type="AlphaFoldDB" id="A0A8J2PK52"/>
<dbReference type="Proteomes" id="UP000708208">
    <property type="component" value="Unassembled WGS sequence"/>
</dbReference>
<organism evidence="1 2">
    <name type="scientific">Allacma fusca</name>
    <dbReference type="NCBI Taxonomy" id="39272"/>
    <lineage>
        <taxon>Eukaryota</taxon>
        <taxon>Metazoa</taxon>
        <taxon>Ecdysozoa</taxon>
        <taxon>Arthropoda</taxon>
        <taxon>Hexapoda</taxon>
        <taxon>Collembola</taxon>
        <taxon>Symphypleona</taxon>
        <taxon>Sminthuridae</taxon>
        <taxon>Allacma</taxon>
    </lineage>
</organism>
<comment type="caution">
    <text evidence="1">The sequence shown here is derived from an EMBL/GenBank/DDBJ whole genome shotgun (WGS) entry which is preliminary data.</text>
</comment>
<evidence type="ECO:0000313" key="1">
    <source>
        <dbReference type="EMBL" id="CAG7833743.1"/>
    </source>
</evidence>
<proteinExistence type="predicted"/>
<name>A0A8J2PK52_9HEXA</name>
<accession>A0A8J2PK52</accession>
<protein>
    <submittedName>
        <fullName evidence="1">Uncharacterized protein</fullName>
    </submittedName>
</protein>
<sequence>MPCVFCFSETILHNIRNLLGAEPISSIHCQILKSLFADPPELQTPWPDVYNDKESRAPSMMTSTDRSTATLQIRFKRPWGFLWEMPKALADASRASLDTKNLSLPKESTSMLDAKTYK</sequence>
<evidence type="ECO:0000313" key="2">
    <source>
        <dbReference type="Proteomes" id="UP000708208"/>
    </source>
</evidence>
<keyword evidence="2" id="KW-1185">Reference proteome</keyword>
<dbReference type="EMBL" id="CAJVCH010570004">
    <property type="protein sequence ID" value="CAG7833743.1"/>
    <property type="molecule type" value="Genomic_DNA"/>
</dbReference>
<gene>
    <name evidence="1" type="ORF">AFUS01_LOCUS43328</name>
</gene>
<reference evidence="1" key="1">
    <citation type="submission" date="2021-06" db="EMBL/GenBank/DDBJ databases">
        <authorList>
            <person name="Hodson N. C."/>
            <person name="Mongue J. A."/>
            <person name="Jaron S. K."/>
        </authorList>
    </citation>
    <scope>NUCLEOTIDE SEQUENCE</scope>
</reference>